<dbReference type="InterPro" id="IPR041118">
    <property type="entry name" value="Rx_N"/>
</dbReference>
<gene>
    <name evidence="8" type="ORF">VNO77_29666</name>
</gene>
<proteinExistence type="predicted"/>
<dbReference type="Gene3D" id="3.40.50.300">
    <property type="entry name" value="P-loop containing nucleotide triphosphate hydrolases"/>
    <property type="match status" value="1"/>
</dbReference>
<evidence type="ECO:0000256" key="3">
    <source>
        <dbReference type="ARBA" id="ARBA00022821"/>
    </source>
</evidence>
<feature type="domain" description="NB-ARC" evidence="4">
    <location>
        <begin position="173"/>
        <end position="350"/>
    </location>
</feature>
<dbReference type="Gene3D" id="3.80.10.10">
    <property type="entry name" value="Ribonuclease Inhibitor"/>
    <property type="match status" value="1"/>
</dbReference>
<evidence type="ECO:0000259" key="7">
    <source>
        <dbReference type="Pfam" id="PF23598"/>
    </source>
</evidence>
<dbReference type="CDD" id="cd14798">
    <property type="entry name" value="RX-CC_like"/>
    <property type="match status" value="1"/>
</dbReference>
<dbReference type="InterPro" id="IPR032675">
    <property type="entry name" value="LRR_dom_sf"/>
</dbReference>
<feature type="domain" description="Disease resistance N-terminal" evidence="5">
    <location>
        <begin position="5"/>
        <end position="93"/>
    </location>
</feature>
<dbReference type="InterPro" id="IPR036388">
    <property type="entry name" value="WH-like_DNA-bd_sf"/>
</dbReference>
<evidence type="ECO:0000256" key="1">
    <source>
        <dbReference type="ARBA" id="ARBA00022737"/>
    </source>
</evidence>
<dbReference type="EMBL" id="JAYMYQ010000007">
    <property type="protein sequence ID" value="KAK7320309.1"/>
    <property type="molecule type" value="Genomic_DNA"/>
</dbReference>
<keyword evidence="2" id="KW-0547">Nucleotide-binding</keyword>
<dbReference type="Gene3D" id="1.10.10.10">
    <property type="entry name" value="Winged helix-like DNA-binding domain superfamily/Winged helix DNA-binding domain"/>
    <property type="match status" value="1"/>
</dbReference>
<reference evidence="8 9" key="1">
    <citation type="submission" date="2024-01" db="EMBL/GenBank/DDBJ databases">
        <title>The genomes of 5 underutilized Papilionoideae crops provide insights into root nodulation and disease resistanc.</title>
        <authorList>
            <person name="Jiang F."/>
        </authorList>
    </citation>
    <scope>NUCLEOTIDE SEQUENCE [LARGE SCALE GENOMIC DNA]</scope>
    <source>
        <strain evidence="8">LVBAO_FW01</strain>
        <tissue evidence="8">Leaves</tissue>
    </source>
</reference>
<dbReference type="GO" id="GO:0043531">
    <property type="term" value="F:ADP binding"/>
    <property type="evidence" value="ECO:0007669"/>
    <property type="project" value="InterPro"/>
</dbReference>
<dbReference type="GO" id="GO:0098542">
    <property type="term" value="P:defense response to other organism"/>
    <property type="evidence" value="ECO:0007669"/>
    <property type="project" value="TreeGrafter"/>
</dbReference>
<dbReference type="Pfam" id="PF00931">
    <property type="entry name" value="NB-ARC"/>
    <property type="match status" value="1"/>
</dbReference>
<protein>
    <recommendedName>
        <fullName evidence="10">Disease resistance protein RPM1</fullName>
    </recommendedName>
</protein>
<evidence type="ECO:0000256" key="2">
    <source>
        <dbReference type="ARBA" id="ARBA00022741"/>
    </source>
</evidence>
<comment type="caution">
    <text evidence="8">The sequence shown here is derived from an EMBL/GenBank/DDBJ whole genome shotgun (WGS) entry which is preliminary data.</text>
</comment>
<dbReference type="InterPro" id="IPR042197">
    <property type="entry name" value="Apaf_helical"/>
</dbReference>
<dbReference type="InterPro" id="IPR002182">
    <property type="entry name" value="NB-ARC"/>
</dbReference>
<dbReference type="Pfam" id="PF23559">
    <property type="entry name" value="WHD_DRP"/>
    <property type="match status" value="1"/>
</dbReference>
<keyword evidence="9" id="KW-1185">Reference proteome</keyword>
<dbReference type="InterPro" id="IPR055414">
    <property type="entry name" value="LRR_R13L4/SHOC2-like"/>
</dbReference>
<evidence type="ECO:0008006" key="10">
    <source>
        <dbReference type="Google" id="ProtNLM"/>
    </source>
</evidence>
<dbReference type="Gene3D" id="1.10.8.430">
    <property type="entry name" value="Helical domain of apoptotic protease-activating factors"/>
    <property type="match status" value="1"/>
</dbReference>
<feature type="domain" description="Disease resistance R13L4/SHOC-2-like LRR" evidence="7">
    <location>
        <begin position="556"/>
        <end position="884"/>
    </location>
</feature>
<dbReference type="InterPro" id="IPR027417">
    <property type="entry name" value="P-loop_NTPase"/>
</dbReference>
<feature type="domain" description="Disease resistance protein winged helix" evidence="6">
    <location>
        <begin position="439"/>
        <end position="512"/>
    </location>
</feature>
<sequence length="1045" mass="118861">MAETAVGIVIDKLIPLLRDEVTLLEGVHKQIEGIKDELVLIQAYLKDVNAKAEMADTSNVVKEWVKQLREVAFYVEDVIDLYMLKVAKRHQTRALVPLLSKIRFSIGSVIPRHEITSEIAEIRGSLTRLYEGKNHLGINLNASEASSGGISMRHDLRLGALFIEDDELVGVDDTKELLTDWILNGETKRTVIAVVGQGGLGKTTIVNNVYNKQKEQRSFQCYAWITVSRSLKEEHLLKTIMQKLYEEDNNKIAAKEIGETVMSKEDLIRKIREHLQGRNYMIVFDDVWEQDFWIGVQFALPIHGNGRIIITTRHTGVAEFCKPFAPVYIHELEPLPPEHGLKLFLIKTFQFDSEGCPEELMGLCEAFVDKCEGVPLAIEAIAGLLSTKNKTVSEWKKVYDSLSSKLSNDPHLKSYYQVLSESYHDLPYHLKSCILYFGLFTEDYSIKRMRLIRLWVAEGFIKEEENNDQTKEEAAEEYLGELIRRCLVKVSDSYTDGRVRSCRVHDLMHAFITRKCEELNFCQVLKNEEFRFNRRLSIHKNIGRAGVESSRSNYGQVRSCFVCEVEELPKPLVQSLLSSFKLLVTLDFEDSGLDYLPEPVGMLLNLKYLSLQETKVKLIPMFIGELQNLETLNLKGTQVCALPKEINKLIKLRHLIAYPSDLYHLPQNQQGVKLNEGLGCLTALQSLIKVDATDQDGLIEELKNLKKIRRLGIRLRKINGNQLCSAIKNMTHLCSLSIFAADLQGRGDLELQSLIDPPSYLQRLYLRGRLENLPEWISKLKNLVTLRLMWSALTEDPLPILKCLTELLDLGLSQSYEGVELHFQEGWFPKLKCLHLESLHGLRTLKIDEKALPQLEQLVLGPCPQMVQAPTDIQNLESLKQVFLLGMPSQFEESVYTKLKENIGLYVSDSMGLLIGYRLRKIDENLQVLMQENACAHECTEMNESTFIKSGLVALVVSLLPFSAYFPVSLSPSGDSVSTAAARLFFLIGFASVHINNKMWVMECLKEIFLYKMSSQFVESMEIQLKENIWLYVSDGAAESVLESN</sequence>
<dbReference type="FunFam" id="1.10.10.10:FF:000322">
    <property type="entry name" value="Probable disease resistance protein At1g63360"/>
    <property type="match status" value="1"/>
</dbReference>
<dbReference type="AlphaFoldDB" id="A0AAN9KN57"/>
<organism evidence="8 9">
    <name type="scientific">Canavalia gladiata</name>
    <name type="common">Sword bean</name>
    <name type="synonym">Dolichos gladiatus</name>
    <dbReference type="NCBI Taxonomy" id="3824"/>
    <lineage>
        <taxon>Eukaryota</taxon>
        <taxon>Viridiplantae</taxon>
        <taxon>Streptophyta</taxon>
        <taxon>Embryophyta</taxon>
        <taxon>Tracheophyta</taxon>
        <taxon>Spermatophyta</taxon>
        <taxon>Magnoliopsida</taxon>
        <taxon>eudicotyledons</taxon>
        <taxon>Gunneridae</taxon>
        <taxon>Pentapetalae</taxon>
        <taxon>rosids</taxon>
        <taxon>fabids</taxon>
        <taxon>Fabales</taxon>
        <taxon>Fabaceae</taxon>
        <taxon>Papilionoideae</taxon>
        <taxon>50 kb inversion clade</taxon>
        <taxon>NPAAA clade</taxon>
        <taxon>indigoferoid/millettioid clade</taxon>
        <taxon>Phaseoleae</taxon>
        <taxon>Canavalia</taxon>
    </lineage>
</organism>
<dbReference type="SUPFAM" id="SSF52058">
    <property type="entry name" value="L domain-like"/>
    <property type="match status" value="1"/>
</dbReference>
<dbReference type="PANTHER" id="PTHR23155">
    <property type="entry name" value="DISEASE RESISTANCE PROTEIN RP"/>
    <property type="match status" value="1"/>
</dbReference>
<dbReference type="PRINTS" id="PR00364">
    <property type="entry name" value="DISEASERSIST"/>
</dbReference>
<keyword evidence="1" id="KW-0677">Repeat</keyword>
<accession>A0AAN9KN57</accession>
<dbReference type="FunFam" id="3.40.50.300:FF:001091">
    <property type="entry name" value="Probable disease resistance protein At1g61300"/>
    <property type="match status" value="1"/>
</dbReference>
<evidence type="ECO:0000259" key="5">
    <source>
        <dbReference type="Pfam" id="PF18052"/>
    </source>
</evidence>
<dbReference type="InterPro" id="IPR058922">
    <property type="entry name" value="WHD_DRP"/>
</dbReference>
<dbReference type="InterPro" id="IPR038005">
    <property type="entry name" value="RX-like_CC"/>
</dbReference>
<dbReference type="Gene3D" id="1.20.5.4130">
    <property type="match status" value="1"/>
</dbReference>
<dbReference type="PANTHER" id="PTHR23155:SF1052">
    <property type="entry name" value="DISEASE RESISTANCE PROTEIN RPM1"/>
    <property type="match status" value="1"/>
</dbReference>
<name>A0AAN9KN57_CANGL</name>
<evidence type="ECO:0000313" key="8">
    <source>
        <dbReference type="EMBL" id="KAK7320309.1"/>
    </source>
</evidence>
<evidence type="ECO:0000313" key="9">
    <source>
        <dbReference type="Proteomes" id="UP001367508"/>
    </source>
</evidence>
<evidence type="ECO:0000259" key="4">
    <source>
        <dbReference type="Pfam" id="PF00931"/>
    </source>
</evidence>
<dbReference type="Pfam" id="PF18052">
    <property type="entry name" value="Rx_N"/>
    <property type="match status" value="1"/>
</dbReference>
<dbReference type="SUPFAM" id="SSF52540">
    <property type="entry name" value="P-loop containing nucleoside triphosphate hydrolases"/>
    <property type="match status" value="1"/>
</dbReference>
<dbReference type="Proteomes" id="UP001367508">
    <property type="component" value="Unassembled WGS sequence"/>
</dbReference>
<dbReference type="Pfam" id="PF23598">
    <property type="entry name" value="LRR_14"/>
    <property type="match status" value="1"/>
</dbReference>
<keyword evidence="3" id="KW-0611">Plant defense</keyword>
<evidence type="ECO:0000259" key="6">
    <source>
        <dbReference type="Pfam" id="PF23559"/>
    </source>
</evidence>
<dbReference type="InterPro" id="IPR044974">
    <property type="entry name" value="Disease_R_plants"/>
</dbReference>